<keyword evidence="1 2" id="KW-0378">Hydrolase</keyword>
<organism evidence="4 5">
    <name type="scientific">Fundulus heteroclitus</name>
    <name type="common">Killifish</name>
    <name type="synonym">Mummichog</name>
    <dbReference type="NCBI Taxonomy" id="8078"/>
    <lineage>
        <taxon>Eukaryota</taxon>
        <taxon>Metazoa</taxon>
        <taxon>Chordata</taxon>
        <taxon>Craniata</taxon>
        <taxon>Vertebrata</taxon>
        <taxon>Euteleostomi</taxon>
        <taxon>Actinopterygii</taxon>
        <taxon>Neopterygii</taxon>
        <taxon>Teleostei</taxon>
        <taxon>Neoteleostei</taxon>
        <taxon>Acanthomorphata</taxon>
        <taxon>Ovalentaria</taxon>
        <taxon>Atherinomorphae</taxon>
        <taxon>Cyprinodontiformes</taxon>
        <taxon>Fundulidae</taxon>
        <taxon>Fundulus</taxon>
    </lineage>
</organism>
<dbReference type="EC" id="3.4.24.-" evidence="2"/>
<dbReference type="GeneTree" id="ENSGT00940000154856"/>
<feature type="binding site" evidence="1">
    <location>
        <position position="190"/>
    </location>
    <ligand>
        <name>Zn(2+)</name>
        <dbReference type="ChEBI" id="CHEBI:29105"/>
        <note>catalytic</note>
    </ligand>
</feature>
<protein>
    <recommendedName>
        <fullName evidence="2">Metalloendopeptidase</fullName>
        <ecNumber evidence="2">3.4.24.-</ecNumber>
    </recommendedName>
</protein>
<dbReference type="AlphaFoldDB" id="A0A3Q2PI79"/>
<comment type="cofactor">
    <cofactor evidence="1 2">
        <name>Zn(2+)</name>
        <dbReference type="ChEBI" id="CHEBI:29105"/>
    </cofactor>
    <text evidence="1 2">Binds 1 zinc ion per subunit.</text>
</comment>
<dbReference type="PANTHER" id="PTHR10127:SF899">
    <property type="entry name" value="ASTACIN-LIKE METALLOENDOPEPTIDASE-RELATED"/>
    <property type="match status" value="1"/>
</dbReference>
<dbReference type="Pfam" id="PF01400">
    <property type="entry name" value="Astacin"/>
    <property type="match status" value="1"/>
</dbReference>
<keyword evidence="5" id="KW-1185">Reference proteome</keyword>
<dbReference type="PRINTS" id="PR00480">
    <property type="entry name" value="ASTACIN"/>
</dbReference>
<sequence length="326" mass="37218">MGFFIIKIDSIKNKIIGILPNMITPSSVSEAPLEESLELAQCLNSLEAVELSELSKILASSKPSTQPPVLHGDIAVPTTFTRNADPCVFKGCRWPKSGRYVQVPYYISSDFCKQIINLGILSFHQRTCIRFVPWSSGVQDFIYFFSEPNSGCWSYLGRQRGTQHISLEKNRCVYFSTVQHELLHALGFHHEQVRSDRDEYVWILYDNIQQDKHYLFEKQPTNNLGTPYDFGSVMHYNNYAFSSNGLPTILAKSNHNLAFGNASEMSENDIARVNKLYRCCKLKIKQKTAFSHCYSCLRLSKLMNILLHINNFILFPQMAHLNGRAA</sequence>
<keyword evidence="1 2" id="KW-0482">Metalloprotease</keyword>
<reference evidence="4" key="2">
    <citation type="submission" date="2025-09" db="UniProtKB">
        <authorList>
            <consortium name="Ensembl"/>
        </authorList>
    </citation>
    <scope>IDENTIFICATION</scope>
</reference>
<feature type="active site" evidence="1">
    <location>
        <position position="181"/>
    </location>
</feature>
<dbReference type="InterPro" id="IPR001506">
    <property type="entry name" value="Peptidase_M12A"/>
</dbReference>
<feature type="binding site" evidence="1">
    <location>
        <position position="184"/>
    </location>
    <ligand>
        <name>Zn(2+)</name>
        <dbReference type="ChEBI" id="CHEBI:29105"/>
        <note>catalytic</note>
    </ligand>
</feature>
<dbReference type="Ensembl" id="ENSFHET00000019147.1">
    <property type="protein sequence ID" value="ENSFHEP00000011992.1"/>
    <property type="gene ID" value="ENSFHEG00000013485.1"/>
</dbReference>
<accession>A0A3Q2PI79</accession>
<evidence type="ECO:0000256" key="1">
    <source>
        <dbReference type="PROSITE-ProRule" id="PRU01211"/>
    </source>
</evidence>
<feature type="binding site" evidence="1">
    <location>
        <position position="180"/>
    </location>
    <ligand>
        <name>Zn(2+)</name>
        <dbReference type="ChEBI" id="CHEBI:29105"/>
        <note>catalytic</note>
    </ligand>
</feature>
<dbReference type="InterPro" id="IPR024079">
    <property type="entry name" value="MetalloPept_cat_dom_sf"/>
</dbReference>
<keyword evidence="1 2" id="KW-0862">Zinc</keyword>
<dbReference type="GO" id="GO:0008270">
    <property type="term" value="F:zinc ion binding"/>
    <property type="evidence" value="ECO:0007669"/>
    <property type="project" value="UniProtKB-UniRule"/>
</dbReference>
<comment type="caution">
    <text evidence="1">Lacks conserved residue(s) required for the propagation of feature annotation.</text>
</comment>
<evidence type="ECO:0000256" key="2">
    <source>
        <dbReference type="RuleBase" id="RU361183"/>
    </source>
</evidence>
<reference evidence="4" key="1">
    <citation type="submission" date="2025-08" db="UniProtKB">
        <authorList>
            <consortium name="Ensembl"/>
        </authorList>
    </citation>
    <scope>IDENTIFICATION</scope>
</reference>
<evidence type="ECO:0000259" key="3">
    <source>
        <dbReference type="PROSITE" id="PS51864"/>
    </source>
</evidence>
<dbReference type="PROSITE" id="PS51864">
    <property type="entry name" value="ASTACIN"/>
    <property type="match status" value="1"/>
</dbReference>
<dbReference type="GO" id="GO:0006508">
    <property type="term" value="P:proteolysis"/>
    <property type="evidence" value="ECO:0007669"/>
    <property type="project" value="UniProtKB-KW"/>
</dbReference>
<evidence type="ECO:0000313" key="5">
    <source>
        <dbReference type="Proteomes" id="UP000265000"/>
    </source>
</evidence>
<dbReference type="Proteomes" id="UP000265000">
    <property type="component" value="Unplaced"/>
</dbReference>
<dbReference type="GO" id="GO:0004222">
    <property type="term" value="F:metalloendopeptidase activity"/>
    <property type="evidence" value="ECO:0007669"/>
    <property type="project" value="UniProtKB-UniRule"/>
</dbReference>
<dbReference type="STRING" id="8078.ENSFHEP00000011992"/>
<keyword evidence="1 2" id="KW-0645">Protease</keyword>
<keyword evidence="1 2" id="KW-0479">Metal-binding</keyword>
<dbReference type="InterPro" id="IPR006026">
    <property type="entry name" value="Peptidase_Metallo"/>
</dbReference>
<dbReference type="SMART" id="SM00235">
    <property type="entry name" value="ZnMc"/>
    <property type="match status" value="1"/>
</dbReference>
<dbReference type="Gene3D" id="3.40.390.10">
    <property type="entry name" value="Collagenase (Catalytic Domain)"/>
    <property type="match status" value="1"/>
</dbReference>
<proteinExistence type="predicted"/>
<name>A0A3Q2PI79_FUNHE</name>
<dbReference type="SUPFAM" id="SSF55486">
    <property type="entry name" value="Metalloproteases ('zincins'), catalytic domain"/>
    <property type="match status" value="1"/>
</dbReference>
<evidence type="ECO:0000313" key="4">
    <source>
        <dbReference type="Ensembl" id="ENSFHEP00000011992.1"/>
    </source>
</evidence>
<feature type="domain" description="Peptidase M12A" evidence="3">
    <location>
        <begin position="83"/>
        <end position="281"/>
    </location>
</feature>
<dbReference type="PANTHER" id="PTHR10127">
    <property type="entry name" value="DISCOIDIN, CUB, EGF, LAMININ , AND ZINC METALLOPROTEASE DOMAIN CONTAINING"/>
    <property type="match status" value="1"/>
</dbReference>